<protein>
    <submittedName>
        <fullName evidence="9">ABC transport system permease protein</fullName>
    </submittedName>
</protein>
<evidence type="ECO:0000256" key="7">
    <source>
        <dbReference type="SAM" id="Phobius"/>
    </source>
</evidence>
<evidence type="ECO:0000256" key="5">
    <source>
        <dbReference type="ARBA" id="ARBA00023136"/>
    </source>
</evidence>
<dbReference type="GO" id="GO:0005886">
    <property type="term" value="C:plasma membrane"/>
    <property type="evidence" value="ECO:0007669"/>
    <property type="project" value="UniProtKB-SubCell"/>
</dbReference>
<evidence type="ECO:0000256" key="4">
    <source>
        <dbReference type="ARBA" id="ARBA00022989"/>
    </source>
</evidence>
<dbReference type="EMBL" id="JADOUA010000001">
    <property type="protein sequence ID" value="MBG6091148.1"/>
    <property type="molecule type" value="Genomic_DNA"/>
</dbReference>
<comment type="caution">
    <text evidence="9">The sequence shown here is derived from an EMBL/GenBank/DDBJ whole genome shotgun (WGS) entry which is preliminary data.</text>
</comment>
<keyword evidence="5 7" id="KW-0472">Membrane</keyword>
<keyword evidence="2" id="KW-1003">Cell membrane</keyword>
<feature type="transmembrane region" description="Helical" evidence="7">
    <location>
        <begin position="329"/>
        <end position="350"/>
    </location>
</feature>
<feature type="transmembrane region" description="Helical" evidence="7">
    <location>
        <begin position="416"/>
        <end position="437"/>
    </location>
</feature>
<keyword evidence="3 7" id="KW-0812">Transmembrane</keyword>
<feature type="transmembrane region" description="Helical" evidence="7">
    <location>
        <begin position="227"/>
        <end position="250"/>
    </location>
</feature>
<gene>
    <name evidence="9" type="ORF">IW256_005261</name>
</gene>
<comment type="similarity">
    <text evidence="6">Belongs to the ABC-4 integral membrane protein family.</text>
</comment>
<accession>A0A931DR24</accession>
<feature type="transmembrane region" description="Helical" evidence="7">
    <location>
        <begin position="108"/>
        <end position="131"/>
    </location>
</feature>
<evidence type="ECO:0000256" key="1">
    <source>
        <dbReference type="ARBA" id="ARBA00004651"/>
    </source>
</evidence>
<evidence type="ECO:0000256" key="6">
    <source>
        <dbReference type="ARBA" id="ARBA00038076"/>
    </source>
</evidence>
<dbReference type="PANTHER" id="PTHR30572:SF4">
    <property type="entry name" value="ABC TRANSPORTER PERMEASE YTRF"/>
    <property type="match status" value="1"/>
</dbReference>
<evidence type="ECO:0000256" key="2">
    <source>
        <dbReference type="ARBA" id="ARBA00022475"/>
    </source>
</evidence>
<feature type="transmembrane region" description="Helical" evidence="7">
    <location>
        <begin position="16"/>
        <end position="37"/>
    </location>
</feature>
<feature type="domain" description="ABC3 transporter permease C-terminal" evidence="8">
    <location>
        <begin position="330"/>
        <end position="441"/>
    </location>
</feature>
<feature type="transmembrane region" description="Helical" evidence="7">
    <location>
        <begin position="283"/>
        <end position="302"/>
    </location>
</feature>
<dbReference type="RefSeq" id="WP_197013503.1">
    <property type="nucleotide sequence ID" value="NZ_BAABES010000001.1"/>
</dbReference>
<dbReference type="Pfam" id="PF02687">
    <property type="entry name" value="FtsX"/>
    <property type="match status" value="2"/>
</dbReference>
<evidence type="ECO:0000313" key="9">
    <source>
        <dbReference type="EMBL" id="MBG6091148.1"/>
    </source>
</evidence>
<dbReference type="InterPro" id="IPR050250">
    <property type="entry name" value="Macrolide_Exporter_MacB"/>
</dbReference>
<keyword evidence="4 7" id="KW-1133">Transmembrane helix</keyword>
<feature type="domain" description="ABC3 transporter permease C-terminal" evidence="8">
    <location>
        <begin position="64"/>
        <end position="173"/>
    </location>
</feature>
<comment type="subcellular location">
    <subcellularLocation>
        <location evidence="1">Cell membrane</location>
        <topology evidence="1">Multi-pass membrane protein</topology>
    </subcellularLocation>
</comment>
<feature type="transmembrane region" description="Helical" evidence="7">
    <location>
        <begin position="52"/>
        <end position="73"/>
    </location>
</feature>
<evidence type="ECO:0000313" key="10">
    <source>
        <dbReference type="Proteomes" id="UP000614047"/>
    </source>
</evidence>
<organism evidence="9 10">
    <name type="scientific">Actinomadura viridis</name>
    <dbReference type="NCBI Taxonomy" id="58110"/>
    <lineage>
        <taxon>Bacteria</taxon>
        <taxon>Bacillati</taxon>
        <taxon>Actinomycetota</taxon>
        <taxon>Actinomycetes</taxon>
        <taxon>Streptosporangiales</taxon>
        <taxon>Thermomonosporaceae</taxon>
        <taxon>Actinomadura</taxon>
    </lineage>
</organism>
<feature type="transmembrane region" description="Helical" evidence="7">
    <location>
        <begin position="199"/>
        <end position="221"/>
    </location>
</feature>
<name>A0A931DR24_9ACTN</name>
<evidence type="ECO:0000256" key="3">
    <source>
        <dbReference type="ARBA" id="ARBA00022692"/>
    </source>
</evidence>
<feature type="transmembrane region" description="Helical" evidence="7">
    <location>
        <begin position="151"/>
        <end position="172"/>
    </location>
</feature>
<reference evidence="9" key="1">
    <citation type="submission" date="2020-11" db="EMBL/GenBank/DDBJ databases">
        <title>Sequencing the genomes of 1000 actinobacteria strains.</title>
        <authorList>
            <person name="Klenk H.-P."/>
        </authorList>
    </citation>
    <scope>NUCLEOTIDE SEQUENCE</scope>
    <source>
        <strain evidence="9">DSM 43175</strain>
    </source>
</reference>
<evidence type="ECO:0000259" key="8">
    <source>
        <dbReference type="Pfam" id="PF02687"/>
    </source>
</evidence>
<dbReference type="AlphaFoldDB" id="A0A931DR24"/>
<dbReference type="InterPro" id="IPR003838">
    <property type="entry name" value="ABC3_permease_C"/>
</dbReference>
<proteinExistence type="inferred from homology"/>
<dbReference type="GO" id="GO:0022857">
    <property type="term" value="F:transmembrane transporter activity"/>
    <property type="evidence" value="ECO:0007669"/>
    <property type="project" value="TreeGrafter"/>
</dbReference>
<feature type="transmembrane region" description="Helical" evidence="7">
    <location>
        <begin position="371"/>
        <end position="396"/>
    </location>
</feature>
<dbReference type="PANTHER" id="PTHR30572">
    <property type="entry name" value="MEMBRANE COMPONENT OF TRANSPORTER-RELATED"/>
    <property type="match status" value="1"/>
</dbReference>
<sequence length="451" mass="45824">MTGTALRSLRARAGGFVASFLAMFLGATILMCFASMLDTARESGATGAARETLIIMASVVGGWGLMLVILAVTSTLTLSVRQRAEEIALLRSIGATPARIGRMVVGEAAGLAVAAWALAIAPGLLAGRALLSMLHSTGQVPESVAHAFGPVAPAMGLGITLLSAVAAAMITVRRTVRGPVTASLAETAVDPGRMSRKRVAGGIVLLLLALDLAVVTCTAMRNEAEAAMATAGQADILAALGLAMLGPWLIRRAAGALAGPLGRLGVAGDLAVSTLLRRSGRMAAVAMPIILFTGIATGTLYMQRIDKDVTAAAGLTATVEQKNIETLNLVVIGMILVFTAVMLVNTLIAATAYRRREFGQQRLAGATPGQVLGAVALEGALLTGIGLVCGTFAAAFTVVPYSFVRAENVVPDLGPGILAGVAAISAVLTMATALGAARRAVRVRAVEAVSV</sequence>
<keyword evidence="10" id="KW-1185">Reference proteome</keyword>
<dbReference type="Proteomes" id="UP000614047">
    <property type="component" value="Unassembled WGS sequence"/>
</dbReference>